<keyword evidence="1" id="KW-0732">Signal</keyword>
<dbReference type="STRING" id="1195760.SAMN05444281_0370"/>
<evidence type="ECO:0000313" key="2">
    <source>
        <dbReference type="EMBL" id="SHH39200.1"/>
    </source>
</evidence>
<dbReference type="OrthoDB" id="849114at2"/>
<feature type="signal peptide" evidence="1">
    <location>
        <begin position="1"/>
        <end position="21"/>
    </location>
</feature>
<dbReference type="PROSITE" id="PS51257">
    <property type="entry name" value="PROKAR_LIPOPROTEIN"/>
    <property type="match status" value="1"/>
</dbReference>
<accession>A0A1M5SLB7</accession>
<dbReference type="RefSeq" id="WP_073117974.1">
    <property type="nucleotide sequence ID" value="NZ_BMEN01000001.1"/>
</dbReference>
<dbReference type="AlphaFoldDB" id="A0A1M5SLB7"/>
<evidence type="ECO:0000313" key="3">
    <source>
        <dbReference type="Proteomes" id="UP000184109"/>
    </source>
</evidence>
<protein>
    <recommendedName>
        <fullName evidence="4">DUF4292 domain-containing protein</fullName>
    </recommendedName>
</protein>
<keyword evidence="3" id="KW-1185">Reference proteome</keyword>
<gene>
    <name evidence="2" type="ORF">SAMN05444281_0370</name>
</gene>
<feature type="chain" id="PRO_5012070382" description="DUF4292 domain-containing protein" evidence="1">
    <location>
        <begin position="22"/>
        <end position="269"/>
    </location>
</feature>
<sequence length="269" mass="31432">MQFRLLAVFMLFFMVSCSSKKKIVADLNIPNIKYSKLVKEYKVNSFKEADFNTVKIDAKMSYKIGNSSQKLGLNFRIAKGEKIWISGDFLGIPVVKMLIEKDSVHYYNKFDKTYFDGSFDFIKQLVGVDISYEVLEKLLVGDLVLDVEENRFKVQIVDNAYFIYDSSDVDYYLESAIYPSNFKTKFQRIEKIYTGAKFETYYKNYQEVDGFEFPKEFNFKGKNKGGEFIISIKYDDVKFNENLSFPYKVPKDCDKPVILKPKENSESNE</sequence>
<dbReference type="EMBL" id="FQXQ01000001">
    <property type="protein sequence ID" value="SHH39200.1"/>
    <property type="molecule type" value="Genomic_DNA"/>
</dbReference>
<name>A0A1M5SLB7_9FLAO</name>
<evidence type="ECO:0008006" key="4">
    <source>
        <dbReference type="Google" id="ProtNLM"/>
    </source>
</evidence>
<proteinExistence type="predicted"/>
<dbReference type="Pfam" id="PF14125">
    <property type="entry name" value="DUF4292"/>
    <property type="match status" value="1"/>
</dbReference>
<evidence type="ECO:0000256" key="1">
    <source>
        <dbReference type="SAM" id="SignalP"/>
    </source>
</evidence>
<dbReference type="Gene3D" id="2.50.20.10">
    <property type="entry name" value="Lipoprotein localisation LolA/LolB/LppX"/>
    <property type="match status" value="1"/>
</dbReference>
<dbReference type="Proteomes" id="UP000184109">
    <property type="component" value="Unassembled WGS sequence"/>
</dbReference>
<reference evidence="3" key="1">
    <citation type="submission" date="2016-11" db="EMBL/GenBank/DDBJ databases">
        <authorList>
            <person name="Varghese N."/>
            <person name="Submissions S."/>
        </authorList>
    </citation>
    <scope>NUCLEOTIDE SEQUENCE [LARGE SCALE GENOMIC DNA]</scope>
    <source>
        <strain evidence="3">DSM 100572</strain>
    </source>
</reference>
<dbReference type="InterPro" id="IPR025634">
    <property type="entry name" value="DUF4292"/>
</dbReference>
<organism evidence="2 3">
    <name type="scientific">Wenyingzhuangia marina</name>
    <dbReference type="NCBI Taxonomy" id="1195760"/>
    <lineage>
        <taxon>Bacteria</taxon>
        <taxon>Pseudomonadati</taxon>
        <taxon>Bacteroidota</taxon>
        <taxon>Flavobacteriia</taxon>
        <taxon>Flavobacteriales</taxon>
        <taxon>Flavobacteriaceae</taxon>
        <taxon>Wenyingzhuangia</taxon>
    </lineage>
</organism>